<dbReference type="Gene3D" id="3.40.960.10">
    <property type="entry name" value="VSR Endonuclease"/>
    <property type="match status" value="1"/>
</dbReference>
<gene>
    <name evidence="1" type="ORF">ACFSUB_04105</name>
</gene>
<protein>
    <recommendedName>
        <fullName evidence="3">DUF559 domain-containing protein</fullName>
    </recommendedName>
</protein>
<dbReference type="SUPFAM" id="SSF52980">
    <property type="entry name" value="Restriction endonuclease-like"/>
    <property type="match status" value="1"/>
</dbReference>
<organism evidence="1 2">
    <name type="scientific">Salibacterium lacus</name>
    <dbReference type="NCBI Taxonomy" id="1898109"/>
    <lineage>
        <taxon>Bacteria</taxon>
        <taxon>Bacillati</taxon>
        <taxon>Bacillota</taxon>
        <taxon>Bacilli</taxon>
        <taxon>Bacillales</taxon>
        <taxon>Bacillaceae</taxon>
    </lineage>
</organism>
<accession>A0ABW5SY16</accession>
<keyword evidence="2" id="KW-1185">Reference proteome</keyword>
<evidence type="ECO:0000313" key="2">
    <source>
        <dbReference type="Proteomes" id="UP001597520"/>
    </source>
</evidence>
<dbReference type="InterPro" id="IPR011335">
    <property type="entry name" value="Restrct_endonuc-II-like"/>
</dbReference>
<reference evidence="2" key="1">
    <citation type="journal article" date="2019" name="Int. J. Syst. Evol. Microbiol.">
        <title>The Global Catalogue of Microorganisms (GCM) 10K type strain sequencing project: providing services to taxonomists for standard genome sequencing and annotation.</title>
        <authorList>
            <consortium name="The Broad Institute Genomics Platform"/>
            <consortium name="The Broad Institute Genome Sequencing Center for Infectious Disease"/>
            <person name="Wu L."/>
            <person name="Ma J."/>
        </authorList>
    </citation>
    <scope>NUCLEOTIDE SEQUENCE [LARGE SCALE GENOMIC DNA]</scope>
    <source>
        <strain evidence="2">KCTC 33792</strain>
    </source>
</reference>
<name>A0ABW5SY16_9BACI</name>
<dbReference type="RefSeq" id="WP_380711914.1">
    <property type="nucleotide sequence ID" value="NZ_JBHUML010000002.1"/>
</dbReference>
<proteinExistence type="predicted"/>
<dbReference type="EMBL" id="JBHUML010000002">
    <property type="protein sequence ID" value="MFD2704637.1"/>
    <property type="molecule type" value="Genomic_DNA"/>
</dbReference>
<dbReference type="Proteomes" id="UP001597520">
    <property type="component" value="Unassembled WGS sequence"/>
</dbReference>
<comment type="caution">
    <text evidence="1">The sequence shown here is derived from an EMBL/GenBank/DDBJ whole genome shotgun (WGS) entry which is preliminary data.</text>
</comment>
<evidence type="ECO:0000313" key="1">
    <source>
        <dbReference type="EMBL" id="MFD2704637.1"/>
    </source>
</evidence>
<evidence type="ECO:0008006" key="3">
    <source>
        <dbReference type="Google" id="ProtNLM"/>
    </source>
</evidence>
<sequence length="249" mass="29595">MKTKSQNNPSNKRKFKRACSDECTRALKSKNMTNNHKSGAINPSENKGIRTKLEKEDIEFLLHFEHLYMSDIAKRLKVKQHTLIREIERLGVEKKFARECPQCTETYFCKMRSQVDPSSSKFKKFCSKSCFLSSRRFNNTWIEKETEHFLEKEGVEFVAQYEVGRMTIDFFLPDYNVALEVNGDFWHANPDIYGVSKPFHRFHDRIQEKDERKTRQIEDEGMELYVIWEKDLSERKDETFDDLITFLSS</sequence>